<accession>A0A1M6BAF5</accession>
<evidence type="ECO:0000259" key="8">
    <source>
        <dbReference type="Pfam" id="PF00884"/>
    </source>
</evidence>
<dbReference type="Gene3D" id="3.30.1120.170">
    <property type="match status" value="1"/>
</dbReference>
<gene>
    <name evidence="9" type="ORF">SAMN02745176_00347</name>
</gene>
<dbReference type="EMBL" id="FQZS01000003">
    <property type="protein sequence ID" value="SHI45443.1"/>
    <property type="molecule type" value="Genomic_DNA"/>
</dbReference>
<evidence type="ECO:0000256" key="3">
    <source>
        <dbReference type="ARBA" id="ARBA00022475"/>
    </source>
</evidence>
<dbReference type="PANTHER" id="PTHR47371">
    <property type="entry name" value="LIPOTEICHOIC ACID SYNTHASE"/>
    <property type="match status" value="1"/>
</dbReference>
<dbReference type="Gene3D" id="3.40.720.10">
    <property type="entry name" value="Alkaline Phosphatase, subunit A"/>
    <property type="match status" value="1"/>
</dbReference>
<reference evidence="9 10" key="1">
    <citation type="submission" date="2016-11" db="EMBL/GenBank/DDBJ databases">
        <authorList>
            <person name="Jaros S."/>
            <person name="Januszkiewicz K."/>
            <person name="Wedrychowicz H."/>
        </authorList>
    </citation>
    <scope>NUCLEOTIDE SEQUENCE [LARGE SCALE GENOMIC DNA]</scope>
    <source>
        <strain evidence="9 10">DSM 19022</strain>
    </source>
</reference>
<evidence type="ECO:0000256" key="2">
    <source>
        <dbReference type="ARBA" id="ARBA00004936"/>
    </source>
</evidence>
<dbReference type="GO" id="GO:0016740">
    <property type="term" value="F:transferase activity"/>
    <property type="evidence" value="ECO:0007669"/>
    <property type="project" value="UniProtKB-KW"/>
</dbReference>
<dbReference type="InterPro" id="IPR017850">
    <property type="entry name" value="Alkaline_phosphatase_core_sf"/>
</dbReference>
<evidence type="ECO:0000256" key="1">
    <source>
        <dbReference type="ARBA" id="ARBA00004651"/>
    </source>
</evidence>
<evidence type="ECO:0000313" key="10">
    <source>
        <dbReference type="Proteomes" id="UP000184442"/>
    </source>
</evidence>
<feature type="domain" description="Sulfatase N-terminal" evidence="8">
    <location>
        <begin position="276"/>
        <end position="555"/>
    </location>
</feature>
<dbReference type="InterPro" id="IPR000917">
    <property type="entry name" value="Sulfatase_N"/>
</dbReference>
<keyword evidence="6 7" id="KW-0472">Membrane</keyword>
<keyword evidence="3" id="KW-1003">Cell membrane</keyword>
<keyword evidence="5 7" id="KW-1133">Transmembrane helix</keyword>
<dbReference type="SUPFAM" id="SSF53649">
    <property type="entry name" value="Alkaline phosphatase-like"/>
    <property type="match status" value="1"/>
</dbReference>
<evidence type="ECO:0000256" key="7">
    <source>
        <dbReference type="SAM" id="Phobius"/>
    </source>
</evidence>
<proteinExistence type="predicted"/>
<sequence length="638" mass="73317">MLIYFIVSLFYLETILRASLGEDFFSSGFLISLIFSVPFAFISYIICTAFSSSINYIITMAIMILWALIFASQILYYKLFKTFYTLFSVGNAGQIIEFWRDILALMANNISWIILSFIPCISMIWLKEFMIFAGITMKTRLIIICGAIVFHIIGVAFICSGQKNQYSAYDLYFNNDYPLMSVKKLGLITYMRLDIQRLIFGWSPKIAEPKEIIHSGKIIDEPDPTAEEIKYNTLGIDFVKLISNEQNETIEKMHNYFMNVKPTKKNDYTGKYKGYNLILITAESFSPYAVHKDVTPTLYKMVHEGYHFTDFYTPIWGVSTSDGEYVACTGLIPKRGVWSFIVSANRYMPYAMGNQLKKLGYTTKAYHNNTYTYYKRNLSHPNMGYEYKGVGNGLDIKTSWPASDLEMMKMTIPEYINKEPFHAYYMTVSGHMRYSFTGNAMAAKNRKLVENLPYSQAGKAYVACQIELDRALEYLLNKLEDSGVADRTLIALSSDHYPYGLDLKDIDLLAGHKVDRDFELYKNHFILYTSGMEPVTIDKPCSSLDILPTISNLMGLDYDSRLLMGRDIFSDAEPLVMFESKSFITDKGRYNSLKGIFTPKPDAKVDEDYVNNIKNIVDSKFYYSAKILETDYYKYVSK</sequence>
<evidence type="ECO:0000256" key="5">
    <source>
        <dbReference type="ARBA" id="ARBA00022989"/>
    </source>
</evidence>
<protein>
    <submittedName>
        <fullName evidence="9">Phosphoglycerol transferase MdoB</fullName>
    </submittedName>
</protein>
<dbReference type="STRING" id="1122184.SAMN02745176_00347"/>
<comment type="pathway">
    <text evidence="2">Cell wall biogenesis; lipoteichoic acid biosynthesis.</text>
</comment>
<feature type="transmembrane region" description="Helical" evidence="7">
    <location>
        <begin position="27"/>
        <end position="47"/>
    </location>
</feature>
<dbReference type="Pfam" id="PF00884">
    <property type="entry name" value="Sulfatase"/>
    <property type="match status" value="1"/>
</dbReference>
<keyword evidence="4 7" id="KW-0812">Transmembrane</keyword>
<dbReference type="InterPro" id="IPR050448">
    <property type="entry name" value="OpgB/LTA_synthase_biosynth"/>
</dbReference>
<evidence type="ECO:0000256" key="4">
    <source>
        <dbReference type="ARBA" id="ARBA00022692"/>
    </source>
</evidence>
<dbReference type="GO" id="GO:0005886">
    <property type="term" value="C:plasma membrane"/>
    <property type="evidence" value="ECO:0007669"/>
    <property type="project" value="UniProtKB-SubCell"/>
</dbReference>
<keyword evidence="9" id="KW-0808">Transferase</keyword>
<feature type="transmembrane region" description="Helical" evidence="7">
    <location>
        <begin position="141"/>
        <end position="158"/>
    </location>
</feature>
<dbReference type="Proteomes" id="UP000184442">
    <property type="component" value="Unassembled WGS sequence"/>
</dbReference>
<dbReference type="CDD" id="cd16015">
    <property type="entry name" value="LTA_synthase"/>
    <property type="match status" value="1"/>
</dbReference>
<dbReference type="OrthoDB" id="5901192at2"/>
<comment type="subcellular location">
    <subcellularLocation>
        <location evidence="1">Cell membrane</location>
        <topology evidence="1">Multi-pass membrane protein</topology>
    </subcellularLocation>
</comment>
<feature type="transmembrane region" description="Helical" evidence="7">
    <location>
        <begin position="110"/>
        <end position="129"/>
    </location>
</feature>
<evidence type="ECO:0000256" key="6">
    <source>
        <dbReference type="ARBA" id="ARBA00023136"/>
    </source>
</evidence>
<feature type="transmembrane region" description="Helical" evidence="7">
    <location>
        <begin position="54"/>
        <end position="77"/>
    </location>
</feature>
<evidence type="ECO:0000313" key="9">
    <source>
        <dbReference type="EMBL" id="SHI45443.1"/>
    </source>
</evidence>
<name>A0A1M6BAF5_9FIRM</name>
<dbReference type="AlphaFoldDB" id="A0A1M6BAF5"/>
<dbReference type="RefSeq" id="WP_073023840.1">
    <property type="nucleotide sequence ID" value="NZ_FQZS01000003.1"/>
</dbReference>
<dbReference type="PANTHER" id="PTHR47371:SF3">
    <property type="entry name" value="PHOSPHOGLYCEROL TRANSFERASE I"/>
    <property type="match status" value="1"/>
</dbReference>
<keyword evidence="10" id="KW-1185">Reference proteome</keyword>
<organism evidence="9 10">
    <name type="scientific">Lutispora thermophila DSM 19022</name>
    <dbReference type="NCBI Taxonomy" id="1122184"/>
    <lineage>
        <taxon>Bacteria</taxon>
        <taxon>Bacillati</taxon>
        <taxon>Bacillota</taxon>
        <taxon>Clostridia</taxon>
        <taxon>Lutisporales</taxon>
        <taxon>Lutisporaceae</taxon>
        <taxon>Lutispora</taxon>
    </lineage>
</organism>